<dbReference type="Gene3D" id="3.40.1800.20">
    <property type="match status" value="1"/>
</dbReference>
<dbReference type="Pfam" id="PF10545">
    <property type="entry name" value="MADF_DNA_bdg"/>
    <property type="match status" value="1"/>
</dbReference>
<dbReference type="Gene3D" id="3.30.160.60">
    <property type="entry name" value="Classic Zinc Finger"/>
    <property type="match status" value="6"/>
</dbReference>
<proteinExistence type="predicted"/>
<dbReference type="GO" id="GO:0003677">
    <property type="term" value="F:DNA binding"/>
    <property type="evidence" value="ECO:0007669"/>
    <property type="project" value="UniProtKB-ARBA"/>
</dbReference>
<dbReference type="FunFam" id="3.30.160.60:FF:000110">
    <property type="entry name" value="Zinc finger protein-like"/>
    <property type="match status" value="1"/>
</dbReference>
<evidence type="ECO:0000256" key="5">
    <source>
        <dbReference type="PROSITE-ProRule" id="PRU00042"/>
    </source>
</evidence>
<feature type="domain" description="C2H2-type" evidence="8">
    <location>
        <begin position="397"/>
        <end position="420"/>
    </location>
</feature>
<evidence type="ECO:0000259" key="10">
    <source>
        <dbReference type="PROSITE" id="PS51915"/>
    </source>
</evidence>
<feature type="domain" description="C2H2-type" evidence="8">
    <location>
        <begin position="541"/>
        <end position="570"/>
    </location>
</feature>
<organism evidence="12">
    <name type="scientific">Drosophila grimshawi</name>
    <name type="common">Hawaiian fruit fly</name>
    <name type="synonym">Idiomyia grimshawi</name>
    <dbReference type="NCBI Taxonomy" id="7222"/>
    <lineage>
        <taxon>Eukaryota</taxon>
        <taxon>Metazoa</taxon>
        <taxon>Ecdysozoa</taxon>
        <taxon>Arthropoda</taxon>
        <taxon>Hexapoda</taxon>
        <taxon>Insecta</taxon>
        <taxon>Pterygota</taxon>
        <taxon>Neoptera</taxon>
        <taxon>Endopterygota</taxon>
        <taxon>Diptera</taxon>
        <taxon>Brachycera</taxon>
        <taxon>Muscomorpha</taxon>
        <taxon>Ephydroidea</taxon>
        <taxon>Drosophilidae</taxon>
        <taxon>Drosophila</taxon>
        <taxon>Hawaiian Drosophila</taxon>
    </lineage>
</organism>
<evidence type="ECO:0000256" key="4">
    <source>
        <dbReference type="ARBA" id="ARBA00022833"/>
    </source>
</evidence>
<feature type="domain" description="C2H2-type" evidence="8">
    <location>
        <begin position="482"/>
        <end position="505"/>
    </location>
</feature>
<dbReference type="GO" id="GO:0010468">
    <property type="term" value="P:regulation of gene expression"/>
    <property type="evidence" value="ECO:0007669"/>
    <property type="project" value="TreeGrafter"/>
</dbReference>
<dbReference type="SMART" id="SM00868">
    <property type="entry name" value="zf-AD"/>
    <property type="match status" value="1"/>
</dbReference>
<feature type="binding site" evidence="6">
    <location>
        <position position="236"/>
    </location>
    <ligand>
        <name>Zn(2+)</name>
        <dbReference type="ChEBI" id="CHEBI:29105"/>
    </ligand>
</feature>
<evidence type="ECO:0000256" key="2">
    <source>
        <dbReference type="ARBA" id="ARBA00022737"/>
    </source>
</evidence>
<feature type="domain" description="MADF" evidence="9">
    <location>
        <begin position="16"/>
        <end position="116"/>
    </location>
</feature>
<dbReference type="InterPro" id="IPR006578">
    <property type="entry name" value="MADF-dom"/>
</dbReference>
<dbReference type="PROSITE" id="PS50157">
    <property type="entry name" value="ZINC_FINGER_C2H2_2"/>
    <property type="match status" value="8"/>
</dbReference>
<dbReference type="PhylomeDB" id="B4JYX6"/>
<dbReference type="PANTHER" id="PTHR16515">
    <property type="entry name" value="PR DOMAIN ZINC FINGER PROTEIN"/>
    <property type="match status" value="1"/>
</dbReference>
<keyword evidence="1 6" id="KW-0479">Metal-binding</keyword>
<evidence type="ECO:0000313" key="12">
    <source>
        <dbReference type="Proteomes" id="UP000001070"/>
    </source>
</evidence>
<evidence type="ECO:0000256" key="6">
    <source>
        <dbReference type="PROSITE-ProRule" id="PRU01263"/>
    </source>
</evidence>
<dbReference type="OMA" id="PDTKFVC"/>
<dbReference type="SUPFAM" id="SSF57716">
    <property type="entry name" value="Glucocorticoid receptor-like (DNA-binding domain)"/>
    <property type="match status" value="1"/>
</dbReference>
<dbReference type="InterPro" id="IPR036236">
    <property type="entry name" value="Znf_C2H2_sf"/>
</dbReference>
<dbReference type="SMART" id="SM00355">
    <property type="entry name" value="ZnF_C2H2"/>
    <property type="match status" value="8"/>
</dbReference>
<dbReference type="PANTHER" id="PTHR16515:SF35">
    <property type="entry name" value="FEZ FAMILY ZINC FINGER PROTEIN 2"/>
    <property type="match status" value="1"/>
</dbReference>
<feature type="domain" description="C2H2-type" evidence="8">
    <location>
        <begin position="338"/>
        <end position="361"/>
    </location>
</feature>
<accession>B4JYX6</accession>
<dbReference type="Proteomes" id="UP000001070">
    <property type="component" value="Unassembled WGS sequence"/>
</dbReference>
<feature type="domain" description="ZAD" evidence="10">
    <location>
        <begin position="186"/>
        <end position="260"/>
    </location>
</feature>
<dbReference type="eggNOG" id="KOG1721">
    <property type="taxonomic scope" value="Eukaryota"/>
</dbReference>
<dbReference type="FunCoup" id="B4JYX6">
    <property type="interactions" value="178"/>
</dbReference>
<name>B4JYX6_DROGR</name>
<feature type="binding site" evidence="6">
    <location>
        <position position="233"/>
    </location>
    <ligand>
        <name>Zn(2+)</name>
        <dbReference type="ChEBI" id="CHEBI:29105"/>
    </ligand>
</feature>
<feature type="domain" description="C2H2-type" evidence="8">
    <location>
        <begin position="513"/>
        <end position="540"/>
    </location>
</feature>
<evidence type="ECO:0000256" key="7">
    <source>
        <dbReference type="SAM" id="MobiDB-lite"/>
    </source>
</evidence>
<dbReference type="EMBL" id="CH916378">
    <property type="protein sequence ID" value="EDV98591.1"/>
    <property type="molecule type" value="Genomic_DNA"/>
</dbReference>
<dbReference type="HOGENOM" id="CLU_460993_0_0_1"/>
<dbReference type="SMR" id="B4JYX6"/>
<dbReference type="SUPFAM" id="SSF57667">
    <property type="entry name" value="beta-beta-alpha zinc fingers"/>
    <property type="match status" value="4"/>
</dbReference>
<evidence type="ECO:0000256" key="3">
    <source>
        <dbReference type="ARBA" id="ARBA00022771"/>
    </source>
</evidence>
<dbReference type="GO" id="GO:0005634">
    <property type="term" value="C:nucleus"/>
    <property type="evidence" value="ECO:0007669"/>
    <property type="project" value="InterPro"/>
</dbReference>
<keyword evidence="3 5" id="KW-0863">Zinc-finger</keyword>
<feature type="binding site" evidence="6">
    <location>
        <position position="188"/>
    </location>
    <ligand>
        <name>Zn(2+)</name>
        <dbReference type="ChEBI" id="CHEBI:29105"/>
    </ligand>
</feature>
<dbReference type="SMART" id="SM00595">
    <property type="entry name" value="MADF"/>
    <property type="match status" value="1"/>
</dbReference>
<keyword evidence="12" id="KW-1185">Reference proteome</keyword>
<keyword evidence="2" id="KW-0677">Repeat</keyword>
<feature type="region of interest" description="Disordered" evidence="7">
    <location>
        <begin position="120"/>
        <end position="139"/>
    </location>
</feature>
<evidence type="ECO:0000256" key="1">
    <source>
        <dbReference type="ARBA" id="ARBA00022723"/>
    </source>
</evidence>
<gene>
    <name evidence="11" type="primary">Dgri\GH22380</name>
    <name evidence="11" type="ORF">Dgri_GH22380</name>
</gene>
<feature type="domain" description="C2H2-type" evidence="8">
    <location>
        <begin position="426"/>
        <end position="453"/>
    </location>
</feature>
<protein>
    <submittedName>
        <fullName evidence="11">GH22380</fullName>
    </submittedName>
</protein>
<feature type="domain" description="C2H2-type" evidence="8">
    <location>
        <begin position="454"/>
        <end position="481"/>
    </location>
</feature>
<dbReference type="InParanoid" id="B4JYX6"/>
<evidence type="ECO:0000259" key="8">
    <source>
        <dbReference type="PROSITE" id="PS50157"/>
    </source>
</evidence>
<dbReference type="PROSITE" id="PS00028">
    <property type="entry name" value="ZINC_FINGER_C2H2_1"/>
    <property type="match status" value="7"/>
</dbReference>
<dbReference type="OrthoDB" id="8117402at2759"/>
<dbReference type="PROSITE" id="PS51915">
    <property type="entry name" value="ZAD"/>
    <property type="match status" value="1"/>
</dbReference>
<evidence type="ECO:0000259" key="9">
    <source>
        <dbReference type="PROSITE" id="PS51029"/>
    </source>
</evidence>
<keyword evidence="4 6" id="KW-0862">Zinc</keyword>
<dbReference type="InterPro" id="IPR050331">
    <property type="entry name" value="Zinc_finger"/>
</dbReference>
<feature type="domain" description="C2H2-type" evidence="8">
    <location>
        <begin position="369"/>
        <end position="399"/>
    </location>
</feature>
<dbReference type="PROSITE" id="PS51029">
    <property type="entry name" value="MADF"/>
    <property type="match status" value="1"/>
</dbReference>
<dbReference type="AlphaFoldDB" id="B4JYX6"/>
<reference evidence="11 12" key="1">
    <citation type="journal article" date="2007" name="Nature">
        <title>Evolution of genes and genomes on the Drosophila phylogeny.</title>
        <authorList>
            <consortium name="Drosophila 12 Genomes Consortium"/>
            <person name="Clark A.G."/>
            <person name="Eisen M.B."/>
            <person name="Smith D.R."/>
            <person name="Bergman C.M."/>
            <person name="Oliver B."/>
            <person name="Markow T.A."/>
            <person name="Kaufman T.C."/>
            <person name="Kellis M."/>
            <person name="Gelbart W."/>
            <person name="Iyer V.N."/>
            <person name="Pollard D.A."/>
            <person name="Sackton T.B."/>
            <person name="Larracuente A.M."/>
            <person name="Singh N.D."/>
            <person name="Abad J.P."/>
            <person name="Abt D.N."/>
            <person name="Adryan B."/>
            <person name="Aguade M."/>
            <person name="Akashi H."/>
            <person name="Anderson W.W."/>
            <person name="Aquadro C.F."/>
            <person name="Ardell D.H."/>
            <person name="Arguello R."/>
            <person name="Artieri C.G."/>
            <person name="Barbash D.A."/>
            <person name="Barker D."/>
            <person name="Barsanti P."/>
            <person name="Batterham P."/>
            <person name="Batzoglou S."/>
            <person name="Begun D."/>
            <person name="Bhutkar A."/>
            <person name="Blanco E."/>
            <person name="Bosak S.A."/>
            <person name="Bradley R.K."/>
            <person name="Brand A.D."/>
            <person name="Brent M.R."/>
            <person name="Brooks A.N."/>
            <person name="Brown R.H."/>
            <person name="Butlin R.K."/>
            <person name="Caggese C."/>
            <person name="Calvi B.R."/>
            <person name="Bernardo de Carvalho A."/>
            <person name="Caspi A."/>
            <person name="Castrezana S."/>
            <person name="Celniker S.E."/>
            <person name="Chang J.L."/>
            <person name="Chapple C."/>
            <person name="Chatterji S."/>
            <person name="Chinwalla A."/>
            <person name="Civetta A."/>
            <person name="Clifton S.W."/>
            <person name="Comeron J.M."/>
            <person name="Costello J.C."/>
            <person name="Coyne J.A."/>
            <person name="Daub J."/>
            <person name="David R.G."/>
            <person name="Delcher A.L."/>
            <person name="Delehaunty K."/>
            <person name="Do C.B."/>
            <person name="Ebling H."/>
            <person name="Edwards K."/>
            <person name="Eickbush T."/>
            <person name="Evans J.D."/>
            <person name="Filipski A."/>
            <person name="Findeiss S."/>
            <person name="Freyhult E."/>
            <person name="Fulton L."/>
            <person name="Fulton R."/>
            <person name="Garcia A.C."/>
            <person name="Gardiner A."/>
            <person name="Garfield D.A."/>
            <person name="Garvin B.E."/>
            <person name="Gibson G."/>
            <person name="Gilbert D."/>
            <person name="Gnerre S."/>
            <person name="Godfrey J."/>
            <person name="Good R."/>
            <person name="Gotea V."/>
            <person name="Gravely B."/>
            <person name="Greenberg A.J."/>
            <person name="Griffiths-Jones S."/>
            <person name="Gross S."/>
            <person name="Guigo R."/>
            <person name="Gustafson E.A."/>
            <person name="Haerty W."/>
            <person name="Hahn M.W."/>
            <person name="Halligan D.L."/>
            <person name="Halpern A.L."/>
            <person name="Halter G.M."/>
            <person name="Han M.V."/>
            <person name="Heger A."/>
            <person name="Hillier L."/>
            <person name="Hinrichs A.S."/>
            <person name="Holmes I."/>
            <person name="Hoskins R.A."/>
            <person name="Hubisz M.J."/>
            <person name="Hultmark D."/>
            <person name="Huntley M.A."/>
            <person name="Jaffe D.B."/>
            <person name="Jagadeeshan S."/>
            <person name="Jeck W.R."/>
            <person name="Johnson J."/>
            <person name="Jones C.D."/>
            <person name="Jordan W.C."/>
            <person name="Karpen G.H."/>
            <person name="Kataoka E."/>
            <person name="Keightley P.D."/>
            <person name="Kheradpour P."/>
            <person name="Kirkness E.F."/>
            <person name="Koerich L.B."/>
            <person name="Kristiansen K."/>
            <person name="Kudrna D."/>
            <person name="Kulathinal R.J."/>
            <person name="Kumar S."/>
            <person name="Kwok R."/>
            <person name="Lander E."/>
            <person name="Langley C.H."/>
            <person name="Lapoint R."/>
            <person name="Lazzaro B.P."/>
            <person name="Lee S.J."/>
            <person name="Levesque L."/>
            <person name="Li R."/>
            <person name="Lin C.F."/>
            <person name="Lin M.F."/>
            <person name="Lindblad-Toh K."/>
            <person name="Llopart A."/>
            <person name="Long M."/>
            <person name="Low L."/>
            <person name="Lozovsky E."/>
            <person name="Lu J."/>
            <person name="Luo M."/>
            <person name="Machado C.A."/>
            <person name="Makalowski W."/>
            <person name="Marzo M."/>
            <person name="Matsuda M."/>
            <person name="Matzkin L."/>
            <person name="McAllister B."/>
            <person name="McBride C.S."/>
            <person name="McKernan B."/>
            <person name="McKernan K."/>
            <person name="Mendez-Lago M."/>
            <person name="Minx P."/>
            <person name="Mollenhauer M.U."/>
            <person name="Montooth K."/>
            <person name="Mount S.M."/>
            <person name="Mu X."/>
            <person name="Myers E."/>
            <person name="Negre B."/>
            <person name="Newfeld S."/>
            <person name="Nielsen R."/>
            <person name="Noor M.A."/>
            <person name="O'Grady P."/>
            <person name="Pachter L."/>
            <person name="Papaceit M."/>
            <person name="Parisi M.J."/>
            <person name="Parisi M."/>
            <person name="Parts L."/>
            <person name="Pedersen J.S."/>
            <person name="Pesole G."/>
            <person name="Phillippy A.M."/>
            <person name="Ponting C.P."/>
            <person name="Pop M."/>
            <person name="Porcelli D."/>
            <person name="Powell J.R."/>
            <person name="Prohaska S."/>
            <person name="Pruitt K."/>
            <person name="Puig M."/>
            <person name="Quesneville H."/>
            <person name="Ram K.R."/>
            <person name="Rand D."/>
            <person name="Rasmussen M.D."/>
            <person name="Reed L.K."/>
            <person name="Reenan R."/>
            <person name="Reily A."/>
            <person name="Remington K.A."/>
            <person name="Rieger T.T."/>
            <person name="Ritchie M.G."/>
            <person name="Robin C."/>
            <person name="Rogers Y.H."/>
            <person name="Rohde C."/>
            <person name="Rozas J."/>
            <person name="Rubenfield M.J."/>
            <person name="Ruiz A."/>
            <person name="Russo S."/>
            <person name="Salzberg S.L."/>
            <person name="Sanchez-Gracia A."/>
            <person name="Saranga D.J."/>
            <person name="Sato H."/>
            <person name="Schaeffer S.W."/>
            <person name="Schatz M.C."/>
            <person name="Schlenke T."/>
            <person name="Schwartz R."/>
            <person name="Segarra C."/>
            <person name="Singh R.S."/>
            <person name="Sirot L."/>
            <person name="Sirota M."/>
            <person name="Sisneros N.B."/>
            <person name="Smith C.D."/>
            <person name="Smith T.F."/>
            <person name="Spieth J."/>
            <person name="Stage D.E."/>
            <person name="Stark A."/>
            <person name="Stephan W."/>
            <person name="Strausberg R.L."/>
            <person name="Strempel S."/>
            <person name="Sturgill D."/>
            <person name="Sutton G."/>
            <person name="Sutton G.G."/>
            <person name="Tao W."/>
            <person name="Teichmann S."/>
            <person name="Tobari Y.N."/>
            <person name="Tomimura Y."/>
            <person name="Tsolas J.M."/>
            <person name="Valente V.L."/>
            <person name="Venter E."/>
            <person name="Venter J.C."/>
            <person name="Vicario S."/>
            <person name="Vieira F.G."/>
            <person name="Vilella A.J."/>
            <person name="Villasante A."/>
            <person name="Walenz B."/>
            <person name="Wang J."/>
            <person name="Wasserman M."/>
            <person name="Watts T."/>
            <person name="Wilson D."/>
            <person name="Wilson R.K."/>
            <person name="Wing R.A."/>
            <person name="Wolfner M.F."/>
            <person name="Wong A."/>
            <person name="Wong G.K."/>
            <person name="Wu C.I."/>
            <person name="Wu G."/>
            <person name="Yamamoto D."/>
            <person name="Yang H.P."/>
            <person name="Yang S.P."/>
            <person name="Yorke J.A."/>
            <person name="Yoshida K."/>
            <person name="Zdobnov E."/>
            <person name="Zhang P."/>
            <person name="Zhang Y."/>
            <person name="Zimin A.V."/>
            <person name="Baldwin J."/>
            <person name="Abdouelleil A."/>
            <person name="Abdulkadir J."/>
            <person name="Abebe A."/>
            <person name="Abera B."/>
            <person name="Abreu J."/>
            <person name="Acer S.C."/>
            <person name="Aftuck L."/>
            <person name="Alexander A."/>
            <person name="An P."/>
            <person name="Anderson E."/>
            <person name="Anderson S."/>
            <person name="Arachi H."/>
            <person name="Azer M."/>
            <person name="Bachantsang P."/>
            <person name="Barry A."/>
            <person name="Bayul T."/>
            <person name="Berlin A."/>
            <person name="Bessette D."/>
            <person name="Bloom T."/>
            <person name="Blye J."/>
            <person name="Boguslavskiy L."/>
            <person name="Bonnet C."/>
            <person name="Boukhgalter B."/>
            <person name="Bourzgui I."/>
            <person name="Brown A."/>
            <person name="Cahill P."/>
            <person name="Channer S."/>
            <person name="Cheshatsang Y."/>
            <person name="Chuda L."/>
            <person name="Citroen M."/>
            <person name="Collymore A."/>
            <person name="Cooke P."/>
            <person name="Costello M."/>
            <person name="D'Aco K."/>
            <person name="Daza R."/>
            <person name="De Haan G."/>
            <person name="DeGray S."/>
            <person name="DeMaso C."/>
            <person name="Dhargay N."/>
            <person name="Dooley K."/>
            <person name="Dooley E."/>
            <person name="Doricent M."/>
            <person name="Dorje P."/>
            <person name="Dorjee K."/>
            <person name="Dupes A."/>
            <person name="Elong R."/>
            <person name="Falk J."/>
            <person name="Farina A."/>
            <person name="Faro S."/>
            <person name="Ferguson D."/>
            <person name="Fisher S."/>
            <person name="Foley C.D."/>
            <person name="Franke A."/>
            <person name="Friedrich D."/>
            <person name="Gadbois L."/>
            <person name="Gearin G."/>
            <person name="Gearin C.R."/>
            <person name="Giannoukos G."/>
            <person name="Goode T."/>
            <person name="Graham J."/>
            <person name="Grandbois E."/>
            <person name="Grewal S."/>
            <person name="Gyaltsen K."/>
            <person name="Hafez N."/>
            <person name="Hagos B."/>
            <person name="Hall J."/>
            <person name="Henson C."/>
            <person name="Hollinger A."/>
            <person name="Honan T."/>
            <person name="Huard M.D."/>
            <person name="Hughes L."/>
            <person name="Hurhula B."/>
            <person name="Husby M.E."/>
            <person name="Kamat A."/>
            <person name="Kanga B."/>
            <person name="Kashin S."/>
            <person name="Khazanovich D."/>
            <person name="Kisner P."/>
            <person name="Lance K."/>
            <person name="Lara M."/>
            <person name="Lee W."/>
            <person name="Lennon N."/>
            <person name="Letendre F."/>
            <person name="LeVine R."/>
            <person name="Lipovsky A."/>
            <person name="Liu X."/>
            <person name="Liu J."/>
            <person name="Liu S."/>
            <person name="Lokyitsang T."/>
            <person name="Lokyitsang Y."/>
            <person name="Lubonja R."/>
            <person name="Lui A."/>
            <person name="MacDonald P."/>
            <person name="Magnisalis V."/>
            <person name="Maru K."/>
            <person name="Matthews C."/>
            <person name="McCusker W."/>
            <person name="McDonough S."/>
            <person name="Mehta T."/>
            <person name="Meldrim J."/>
            <person name="Meneus L."/>
            <person name="Mihai O."/>
            <person name="Mihalev A."/>
            <person name="Mihova T."/>
            <person name="Mittelman R."/>
            <person name="Mlenga V."/>
            <person name="Montmayeur A."/>
            <person name="Mulrain L."/>
            <person name="Navidi A."/>
            <person name="Naylor J."/>
            <person name="Negash T."/>
            <person name="Nguyen T."/>
            <person name="Nguyen N."/>
            <person name="Nicol R."/>
            <person name="Norbu C."/>
            <person name="Norbu N."/>
            <person name="Novod N."/>
            <person name="O'Neill B."/>
            <person name="Osman S."/>
            <person name="Markiewicz E."/>
            <person name="Oyono O.L."/>
            <person name="Patti C."/>
            <person name="Phunkhang P."/>
            <person name="Pierre F."/>
            <person name="Priest M."/>
            <person name="Raghuraman S."/>
            <person name="Rege F."/>
            <person name="Reyes R."/>
            <person name="Rise C."/>
            <person name="Rogov P."/>
            <person name="Ross K."/>
            <person name="Ryan E."/>
            <person name="Settipalli S."/>
            <person name="Shea T."/>
            <person name="Sherpa N."/>
            <person name="Shi L."/>
            <person name="Shih D."/>
            <person name="Sparrow T."/>
            <person name="Spaulding J."/>
            <person name="Stalker J."/>
            <person name="Stange-Thomann N."/>
            <person name="Stavropoulos S."/>
            <person name="Stone C."/>
            <person name="Strader C."/>
            <person name="Tesfaye S."/>
            <person name="Thomson T."/>
            <person name="Thoulutsang Y."/>
            <person name="Thoulutsang D."/>
            <person name="Topham K."/>
            <person name="Topping I."/>
            <person name="Tsamla T."/>
            <person name="Vassiliev H."/>
            <person name="Vo A."/>
            <person name="Wangchuk T."/>
            <person name="Wangdi T."/>
            <person name="Weiand M."/>
            <person name="Wilkinson J."/>
            <person name="Wilson A."/>
            <person name="Yadav S."/>
            <person name="Young G."/>
            <person name="Yu Q."/>
            <person name="Zembek L."/>
            <person name="Zhong D."/>
            <person name="Zimmer A."/>
            <person name="Zwirko Z."/>
            <person name="Jaffe D.B."/>
            <person name="Alvarez P."/>
            <person name="Brockman W."/>
            <person name="Butler J."/>
            <person name="Chin C."/>
            <person name="Gnerre S."/>
            <person name="Grabherr M."/>
            <person name="Kleber M."/>
            <person name="Mauceli E."/>
            <person name="MacCallum I."/>
        </authorList>
    </citation>
    <scope>NUCLEOTIDE SEQUENCE [LARGE SCALE GENOMIC DNA]</scope>
    <source>
        <strain evidence="12">Tucson 15287-2541.00</strain>
    </source>
</reference>
<feature type="binding site" evidence="6">
    <location>
        <position position="191"/>
    </location>
    <ligand>
        <name>Zn(2+)</name>
        <dbReference type="ChEBI" id="CHEBI:29105"/>
    </ligand>
</feature>
<dbReference type="InterPro" id="IPR012934">
    <property type="entry name" value="Znf_AD"/>
</dbReference>
<dbReference type="Pfam" id="PF07776">
    <property type="entry name" value="zf-AD"/>
    <property type="match status" value="1"/>
</dbReference>
<dbReference type="GO" id="GO:0008270">
    <property type="term" value="F:zinc ion binding"/>
    <property type="evidence" value="ECO:0007669"/>
    <property type="project" value="UniProtKB-UniRule"/>
</dbReference>
<dbReference type="InterPro" id="IPR013087">
    <property type="entry name" value="Znf_C2H2_type"/>
</dbReference>
<sequence>MYRRKILRFKKEDKSQLIAAVRFRRLLWDVTDKEHNDLTSLKAAWMSVGAEMGRDPHECKVGWRSLRQCYRYHCKTAHSRSKMDGDDIEAEADPLETPHIKWEFADDMAFLQELSKKKSSDFESFDETPAPNSPLEDDTEYTDTEYLEGAYDENNGIVNDDVDANDTIDDEVEDDGKKPKNIMKDDVCRTCAQPIESTTAQNLFNSENDILLQVKMVTELVLNREEDLSDFICQQCLQNLEIAVEFRRVCIEAQSQLLLQVQFKEEAEQEILTYPESPTQHIIRSTDLDMEDEQLEDFVNSDNENYYEEKVEIQPLPTATPSALIRKKYKREPRNQKYQCHQCGLTFTNQDQLKMHMHQVHDVQLQTRFVCKHCGHDFKYSAPLVDHLKSIGVHFGHSCEECGQNFHSRHFLKKHKRRIHGLADEHICHICGKNFTTGFNLRNHIVRHTGTRPHKCKLCSAAFCTSGELNHHRRTHDNVRPYPCRYACGKTFRHCSNRSTHERIHMAGNLRPFQCEYCDKTFVTKGDCRAHQMIHTMSRDFSCDVCQQSFKLQKHYLQHLTTKSHKRVEDHVKGTKKGD</sequence>
<dbReference type="Pfam" id="PF00096">
    <property type="entry name" value="zf-C2H2"/>
    <property type="match status" value="3"/>
</dbReference>
<evidence type="ECO:0000313" key="11">
    <source>
        <dbReference type="EMBL" id="EDV98591.1"/>
    </source>
</evidence>